<dbReference type="CDD" id="cd17360">
    <property type="entry name" value="MFS_HMIT_like"/>
    <property type="match status" value="1"/>
</dbReference>
<dbReference type="AlphaFoldDB" id="A0A0C5KM84"/>
<feature type="transmembrane region" description="Helical" evidence="9">
    <location>
        <begin position="337"/>
        <end position="360"/>
    </location>
</feature>
<evidence type="ECO:0000256" key="6">
    <source>
        <dbReference type="ARBA" id="ARBA00023136"/>
    </source>
</evidence>
<dbReference type="PROSITE" id="PS00217">
    <property type="entry name" value="SUGAR_TRANSPORT_2"/>
    <property type="match status" value="1"/>
</dbReference>
<feature type="transmembrane region" description="Helical" evidence="9">
    <location>
        <begin position="41"/>
        <end position="65"/>
    </location>
</feature>
<evidence type="ECO:0000256" key="1">
    <source>
        <dbReference type="ARBA" id="ARBA00004141"/>
    </source>
</evidence>
<feature type="transmembrane region" description="Helical" evidence="9">
    <location>
        <begin position="162"/>
        <end position="185"/>
    </location>
</feature>
<feature type="transmembrane region" description="Helical" evidence="9">
    <location>
        <begin position="132"/>
        <end position="156"/>
    </location>
</feature>
<reference evidence="11" key="1">
    <citation type="submission" date="2015-01" db="EMBL/GenBank/DDBJ databases">
        <title>Genomic and phylogenetic analysis of phosphatidilinositol production and its derivatives in Angomonas deanei.</title>
        <authorList>
            <person name="de Azevedo-Martins A.C."/>
            <person name="Alves J.M.P."/>
            <person name="Mello F.G."/>
            <person name="Vasconcelos A.T.R."/>
            <person name="de Souza W."/>
            <person name="Einicker-Lamas M."/>
            <person name="Motta M.C.M."/>
        </authorList>
    </citation>
    <scope>NUCLEOTIDE SEQUENCE</scope>
</reference>
<comment type="subcellular location">
    <subcellularLocation>
        <location evidence="1">Membrane</location>
        <topology evidence="1">Multi-pass membrane protein</topology>
    </subcellularLocation>
</comment>
<dbReference type="InterPro" id="IPR050814">
    <property type="entry name" value="Myo-inositol_Transporter"/>
</dbReference>
<evidence type="ECO:0000256" key="3">
    <source>
        <dbReference type="ARBA" id="ARBA00022448"/>
    </source>
</evidence>
<keyword evidence="4 9" id="KW-0812">Transmembrane</keyword>
<feature type="compositionally biased region" description="Basic and acidic residues" evidence="8">
    <location>
        <begin position="515"/>
        <end position="526"/>
    </location>
</feature>
<proteinExistence type="inferred from homology"/>
<feature type="transmembrane region" description="Helical" evidence="9">
    <location>
        <begin position="274"/>
        <end position="295"/>
    </location>
</feature>
<evidence type="ECO:0000256" key="8">
    <source>
        <dbReference type="SAM" id="MobiDB-lite"/>
    </source>
</evidence>
<dbReference type="GO" id="GO:0016020">
    <property type="term" value="C:membrane"/>
    <property type="evidence" value="ECO:0007669"/>
    <property type="project" value="UniProtKB-SubCell"/>
</dbReference>
<dbReference type="InterPro" id="IPR036259">
    <property type="entry name" value="MFS_trans_sf"/>
</dbReference>
<feature type="transmembrane region" description="Helical" evidence="9">
    <location>
        <begin position="97"/>
        <end position="120"/>
    </location>
</feature>
<dbReference type="PANTHER" id="PTHR48020">
    <property type="entry name" value="PROTON MYO-INOSITOL COTRANSPORTER"/>
    <property type="match status" value="1"/>
</dbReference>
<feature type="domain" description="Major facilitator superfamily (MFS) profile" evidence="10">
    <location>
        <begin position="5"/>
        <end position="427"/>
    </location>
</feature>
<dbReference type="PROSITE" id="PS00216">
    <property type="entry name" value="SUGAR_TRANSPORT_1"/>
    <property type="match status" value="1"/>
</dbReference>
<dbReference type="NCBIfam" id="TIGR00879">
    <property type="entry name" value="SP"/>
    <property type="match status" value="1"/>
</dbReference>
<keyword evidence="3 7" id="KW-0813">Transport</keyword>
<dbReference type="GO" id="GO:0022857">
    <property type="term" value="F:transmembrane transporter activity"/>
    <property type="evidence" value="ECO:0007669"/>
    <property type="project" value="InterPro"/>
</dbReference>
<comment type="similarity">
    <text evidence="2 7">Belongs to the major facilitator superfamily. Sugar transporter (TC 2.A.1.1) family.</text>
</comment>
<dbReference type="PRINTS" id="PR00171">
    <property type="entry name" value="SUGRTRNSPORT"/>
</dbReference>
<dbReference type="SUPFAM" id="SSF103473">
    <property type="entry name" value="MFS general substrate transporter"/>
    <property type="match status" value="1"/>
</dbReference>
<keyword evidence="5 9" id="KW-1133">Transmembrane helix</keyword>
<accession>A0A0C5KM84</accession>
<feature type="region of interest" description="Disordered" evidence="8">
    <location>
        <begin position="481"/>
        <end position="547"/>
    </location>
</feature>
<dbReference type="Gene3D" id="1.20.1250.20">
    <property type="entry name" value="MFS general substrate transporter like domains"/>
    <property type="match status" value="1"/>
</dbReference>
<sequence>MKIAVMLCAALGGFLFGYDTTVINAALFQMKDHFGFSEHSWKYALIVAIALAGAFVGSFASGFIATRFGRRISIIVADILFTVGSVLMAAAPNVEVILVSRVLVGFAVGISSCIIPVYLAEVTPPQHRGAVISLNNLFVTGAQFIAALVTGLLVIFTDINVGWRIGIGLGAVPSLLQMICIFAFLPESPAWLMCKGREEEAKRISVEIGIDITQASKEALEVNYRTLFSRAMRARMLLSCALAAIQQFSGINTIMYYSAVILQDAGFKDPQMPVILSIPLAFMNALFTVVALFTVDRFGRRKMILSSVAGCLVVTLGLTIIGFLLNKQIPYSVGGWLFLGFLAVFLACFAPGLGCIPWVVMGEIFPAHLRSTAASVATMTNWAANAVVSQVFPLLLGSIGVGGTFAIICGLLVVSFIFLWFCMVETKGLSLEQIDNMFRTKAGLKPVYKSLDEEDEGDLANDVDMEVNHFFQAIQGNAKKVKEEELEPTADESAPAESSTKRSTPPAATSEPPTEETKTAEKDDKTPPQPEEAPAFVEKPPESRREI</sequence>
<feature type="transmembrane region" description="Helical" evidence="9">
    <location>
        <begin position="398"/>
        <end position="421"/>
    </location>
</feature>
<dbReference type="InterPro" id="IPR005829">
    <property type="entry name" value="Sugar_transporter_CS"/>
</dbReference>
<feature type="transmembrane region" description="Helical" evidence="9">
    <location>
        <begin position="236"/>
        <end position="262"/>
    </location>
</feature>
<evidence type="ECO:0000256" key="2">
    <source>
        <dbReference type="ARBA" id="ARBA00010992"/>
    </source>
</evidence>
<organism evidence="11">
    <name type="scientific">Angomonas desouzai</name>
    <dbReference type="NCBI Taxonomy" id="59800"/>
    <lineage>
        <taxon>Eukaryota</taxon>
        <taxon>Discoba</taxon>
        <taxon>Euglenozoa</taxon>
        <taxon>Kinetoplastea</taxon>
        <taxon>Metakinetoplastina</taxon>
        <taxon>Trypanosomatida</taxon>
        <taxon>Trypanosomatidae</taxon>
        <taxon>Strigomonadinae</taxon>
        <taxon>Angomonas</taxon>
    </lineage>
</organism>
<dbReference type="Pfam" id="PF00083">
    <property type="entry name" value="Sugar_tr"/>
    <property type="match status" value="1"/>
</dbReference>
<dbReference type="PANTHER" id="PTHR48020:SF12">
    <property type="entry name" value="PROTON MYO-INOSITOL COTRANSPORTER"/>
    <property type="match status" value="1"/>
</dbReference>
<evidence type="ECO:0000256" key="4">
    <source>
        <dbReference type="ARBA" id="ARBA00022692"/>
    </source>
</evidence>
<feature type="transmembrane region" description="Helical" evidence="9">
    <location>
        <begin position="372"/>
        <end position="392"/>
    </location>
</feature>
<dbReference type="InterPro" id="IPR005828">
    <property type="entry name" value="MFS_sugar_transport-like"/>
</dbReference>
<name>A0A0C5KM84_9TRYP</name>
<feature type="transmembrane region" description="Helical" evidence="9">
    <location>
        <begin position="304"/>
        <end position="325"/>
    </location>
</feature>
<evidence type="ECO:0000256" key="7">
    <source>
        <dbReference type="RuleBase" id="RU003346"/>
    </source>
</evidence>
<protein>
    <submittedName>
        <fullName evidence="11">Myo-inositol/H symporter 3</fullName>
    </submittedName>
</protein>
<keyword evidence="6 9" id="KW-0472">Membrane</keyword>
<evidence type="ECO:0000256" key="9">
    <source>
        <dbReference type="SAM" id="Phobius"/>
    </source>
</evidence>
<dbReference type="PROSITE" id="PS50850">
    <property type="entry name" value="MFS"/>
    <property type="match status" value="1"/>
</dbReference>
<dbReference type="InterPro" id="IPR020846">
    <property type="entry name" value="MFS_dom"/>
</dbReference>
<evidence type="ECO:0000313" key="11">
    <source>
        <dbReference type="EMBL" id="AJP61936.1"/>
    </source>
</evidence>
<feature type="compositionally biased region" description="Low complexity" evidence="8">
    <location>
        <begin position="503"/>
        <end position="512"/>
    </location>
</feature>
<evidence type="ECO:0000256" key="5">
    <source>
        <dbReference type="ARBA" id="ARBA00022989"/>
    </source>
</evidence>
<dbReference type="InterPro" id="IPR003663">
    <property type="entry name" value="Sugar/inositol_transpt"/>
</dbReference>
<evidence type="ECO:0000259" key="10">
    <source>
        <dbReference type="PROSITE" id="PS50850"/>
    </source>
</evidence>
<feature type="transmembrane region" description="Helical" evidence="9">
    <location>
        <begin position="72"/>
        <end position="91"/>
    </location>
</feature>
<dbReference type="EMBL" id="KP689386">
    <property type="protein sequence ID" value="AJP61936.1"/>
    <property type="molecule type" value="Genomic_DNA"/>
</dbReference>